<feature type="domain" description="Peptidase S26" evidence="12">
    <location>
        <begin position="106"/>
        <end position="146"/>
    </location>
</feature>
<evidence type="ECO:0000256" key="4">
    <source>
        <dbReference type="ARBA" id="ARBA00022670"/>
    </source>
</evidence>
<organism evidence="13 14">
    <name type="scientific">Trema orientale</name>
    <name type="common">Charcoal tree</name>
    <name type="synonym">Celtis orientalis</name>
    <dbReference type="NCBI Taxonomy" id="63057"/>
    <lineage>
        <taxon>Eukaryota</taxon>
        <taxon>Viridiplantae</taxon>
        <taxon>Streptophyta</taxon>
        <taxon>Embryophyta</taxon>
        <taxon>Tracheophyta</taxon>
        <taxon>Spermatophyta</taxon>
        <taxon>Magnoliopsida</taxon>
        <taxon>eudicotyledons</taxon>
        <taxon>Gunneridae</taxon>
        <taxon>Pentapetalae</taxon>
        <taxon>rosids</taxon>
        <taxon>fabids</taxon>
        <taxon>Rosales</taxon>
        <taxon>Cannabaceae</taxon>
        <taxon>Trema</taxon>
    </lineage>
</organism>
<keyword evidence="5" id="KW-0812">Transmembrane</keyword>
<evidence type="ECO:0000313" key="13">
    <source>
        <dbReference type="EMBL" id="PON92669.1"/>
    </source>
</evidence>
<dbReference type="Gene3D" id="2.10.109.10">
    <property type="entry name" value="Umud Fragment, subunit A"/>
    <property type="match status" value="1"/>
</dbReference>
<proteinExistence type="inferred from homology"/>
<keyword evidence="10" id="KW-0472">Membrane</keyword>
<dbReference type="PANTHER" id="PTHR46041:SF2">
    <property type="entry name" value="MITOCHONDRIAL INNER MEMBRANE PROTEASE SUBUNIT 2"/>
    <property type="match status" value="1"/>
</dbReference>
<evidence type="ECO:0000256" key="8">
    <source>
        <dbReference type="ARBA" id="ARBA00022989"/>
    </source>
</evidence>
<dbReference type="InterPro" id="IPR019533">
    <property type="entry name" value="Peptidase_S26"/>
</dbReference>
<dbReference type="GO" id="GO:0042720">
    <property type="term" value="C:mitochondrial inner membrane peptidase complex"/>
    <property type="evidence" value="ECO:0007669"/>
    <property type="project" value="InterPro"/>
</dbReference>
<sequence>MGTQNILWNYSKKIFTCGLIGLTISDRYASLAAVRGASMSPAFNPSTSTLLDDYVLVEKLCLSTYKFSHGDVVVFSSPQNHKERHIKRIIGLPGDWVGIRHSSDVFRVPQGHCWVEGDNPASSMDSNTFGPVPLGLVQGRVTHIVWPPQRLGAVEKRVPEGRVSSL</sequence>
<accession>A0A2P5F4J8</accession>
<dbReference type="InterPro" id="IPR037730">
    <property type="entry name" value="IMP2"/>
</dbReference>
<keyword evidence="8" id="KW-1133">Transmembrane helix</keyword>
<dbReference type="SUPFAM" id="SSF51306">
    <property type="entry name" value="LexA/Signal peptidase"/>
    <property type="match status" value="1"/>
</dbReference>
<dbReference type="InterPro" id="IPR036286">
    <property type="entry name" value="LexA/Signal_pep-like_sf"/>
</dbReference>
<dbReference type="NCBIfam" id="TIGR02227">
    <property type="entry name" value="sigpep_I_bact"/>
    <property type="match status" value="1"/>
</dbReference>
<keyword evidence="9" id="KW-0496">Mitochondrion</keyword>
<comment type="subcellular location">
    <subcellularLocation>
        <location evidence="1">Mitochondrion inner membrane</location>
        <topology evidence="1">Single-pass membrane protein</topology>
    </subcellularLocation>
</comment>
<dbReference type="PANTHER" id="PTHR46041">
    <property type="entry name" value="MITOCHONDRIAL INNER MEMBRANE PROTEASE SUBUNIT 2"/>
    <property type="match status" value="1"/>
</dbReference>
<keyword evidence="14" id="KW-1185">Reference proteome</keyword>
<dbReference type="OrthoDB" id="9996127at2759"/>
<dbReference type="GO" id="GO:0006465">
    <property type="term" value="P:signal peptide processing"/>
    <property type="evidence" value="ECO:0007669"/>
    <property type="project" value="InterPro"/>
</dbReference>
<evidence type="ECO:0000256" key="11">
    <source>
        <dbReference type="PIRSR" id="PIRSR600223-1"/>
    </source>
</evidence>
<evidence type="ECO:0000256" key="9">
    <source>
        <dbReference type="ARBA" id="ARBA00023128"/>
    </source>
</evidence>
<dbReference type="STRING" id="63057.A0A2P5F4J8"/>
<dbReference type="EMBL" id="JXTC01000063">
    <property type="protein sequence ID" value="PON92669.1"/>
    <property type="molecule type" value="Genomic_DNA"/>
</dbReference>
<dbReference type="Pfam" id="PF10502">
    <property type="entry name" value="Peptidase_S26"/>
    <property type="match status" value="2"/>
</dbReference>
<dbReference type="FunFam" id="2.10.109.10:FF:000005">
    <property type="entry name" value="Mitochondrial inner membrane protease subunit"/>
    <property type="match status" value="1"/>
</dbReference>
<dbReference type="Proteomes" id="UP000237000">
    <property type="component" value="Unassembled WGS sequence"/>
</dbReference>
<evidence type="ECO:0000256" key="6">
    <source>
        <dbReference type="ARBA" id="ARBA00022792"/>
    </source>
</evidence>
<comment type="similarity">
    <text evidence="2">Belongs to the peptidase S26 family. IMP2 subfamily.</text>
</comment>
<dbReference type="GO" id="GO:0004252">
    <property type="term" value="F:serine-type endopeptidase activity"/>
    <property type="evidence" value="ECO:0007669"/>
    <property type="project" value="InterPro"/>
</dbReference>
<keyword evidence="7" id="KW-0378">Hydrolase</keyword>
<feature type="domain" description="Peptidase S26" evidence="12">
    <location>
        <begin position="8"/>
        <end position="101"/>
    </location>
</feature>
<dbReference type="InParanoid" id="A0A2P5F4J8"/>
<evidence type="ECO:0000256" key="3">
    <source>
        <dbReference type="ARBA" id="ARBA00013650"/>
    </source>
</evidence>
<dbReference type="AlphaFoldDB" id="A0A2P5F4J8"/>
<reference evidence="14" key="1">
    <citation type="submission" date="2016-06" db="EMBL/GenBank/DDBJ databases">
        <title>Parallel loss of symbiosis genes in relatives of nitrogen-fixing non-legume Parasponia.</title>
        <authorList>
            <person name="Van Velzen R."/>
            <person name="Holmer R."/>
            <person name="Bu F."/>
            <person name="Rutten L."/>
            <person name="Van Zeijl A."/>
            <person name="Liu W."/>
            <person name="Santuari L."/>
            <person name="Cao Q."/>
            <person name="Sharma T."/>
            <person name="Shen D."/>
            <person name="Roswanjaya Y."/>
            <person name="Wardhani T."/>
            <person name="Kalhor M.S."/>
            <person name="Jansen J."/>
            <person name="Van den Hoogen J."/>
            <person name="Gungor B."/>
            <person name="Hartog M."/>
            <person name="Hontelez J."/>
            <person name="Verver J."/>
            <person name="Yang W.-C."/>
            <person name="Schijlen E."/>
            <person name="Repin R."/>
            <person name="Schilthuizen M."/>
            <person name="Schranz E."/>
            <person name="Heidstra R."/>
            <person name="Miyata K."/>
            <person name="Fedorova E."/>
            <person name="Kohlen W."/>
            <person name="Bisseling T."/>
            <person name="Smit S."/>
            <person name="Geurts R."/>
        </authorList>
    </citation>
    <scope>NUCLEOTIDE SEQUENCE [LARGE SCALE GENOMIC DNA]</scope>
    <source>
        <strain evidence="14">cv. RG33-2</strain>
    </source>
</reference>
<name>A0A2P5F4J8_TREOI</name>
<evidence type="ECO:0000256" key="5">
    <source>
        <dbReference type="ARBA" id="ARBA00022692"/>
    </source>
</evidence>
<evidence type="ECO:0000259" key="12">
    <source>
        <dbReference type="Pfam" id="PF10502"/>
    </source>
</evidence>
<evidence type="ECO:0000256" key="10">
    <source>
        <dbReference type="ARBA" id="ARBA00023136"/>
    </source>
</evidence>
<dbReference type="CDD" id="cd06530">
    <property type="entry name" value="S26_SPase_I"/>
    <property type="match status" value="1"/>
</dbReference>
<evidence type="ECO:0000313" key="14">
    <source>
        <dbReference type="Proteomes" id="UP000237000"/>
    </source>
</evidence>
<evidence type="ECO:0000256" key="2">
    <source>
        <dbReference type="ARBA" id="ARBA00007066"/>
    </source>
</evidence>
<feature type="active site" evidence="11">
    <location>
        <position position="87"/>
    </location>
</feature>
<evidence type="ECO:0000256" key="1">
    <source>
        <dbReference type="ARBA" id="ARBA00004434"/>
    </source>
</evidence>
<dbReference type="InterPro" id="IPR000223">
    <property type="entry name" value="Pept_S26A_signal_pept_1"/>
</dbReference>
<gene>
    <name evidence="13" type="ORF">TorRG33x02_115290</name>
</gene>
<dbReference type="GO" id="GO:0006627">
    <property type="term" value="P:protein processing involved in protein targeting to mitochondrion"/>
    <property type="evidence" value="ECO:0007669"/>
    <property type="project" value="InterPro"/>
</dbReference>
<keyword evidence="6" id="KW-0999">Mitochondrion inner membrane</keyword>
<comment type="caution">
    <text evidence="13">The sequence shown here is derived from an EMBL/GenBank/DDBJ whole genome shotgun (WGS) entry which is preliminary data.</text>
</comment>
<protein>
    <recommendedName>
        <fullName evidence="3">Mitochondrial inner membrane protease subunit 2</fullName>
    </recommendedName>
</protein>
<feature type="active site" evidence="11">
    <location>
        <position position="38"/>
    </location>
</feature>
<dbReference type="FunCoup" id="A0A2P5F4J8">
    <property type="interactions" value="1746"/>
</dbReference>
<dbReference type="PRINTS" id="PR00727">
    <property type="entry name" value="LEADERPTASE"/>
</dbReference>
<keyword evidence="4" id="KW-0645">Protease</keyword>
<evidence type="ECO:0000256" key="7">
    <source>
        <dbReference type="ARBA" id="ARBA00022801"/>
    </source>
</evidence>